<organism evidence="2 3">
    <name type="scientific">Perkinsus olseni</name>
    <name type="common">Perkinsus atlanticus</name>
    <dbReference type="NCBI Taxonomy" id="32597"/>
    <lineage>
        <taxon>Eukaryota</taxon>
        <taxon>Sar</taxon>
        <taxon>Alveolata</taxon>
        <taxon>Perkinsozoa</taxon>
        <taxon>Perkinsea</taxon>
        <taxon>Perkinsida</taxon>
        <taxon>Perkinsidae</taxon>
        <taxon>Perkinsus</taxon>
    </lineage>
</organism>
<feature type="region of interest" description="Disordered" evidence="1">
    <location>
        <begin position="16"/>
        <end position="46"/>
    </location>
</feature>
<dbReference type="AlphaFoldDB" id="A0A7J6SFZ7"/>
<evidence type="ECO:0000313" key="3">
    <source>
        <dbReference type="Proteomes" id="UP000553632"/>
    </source>
</evidence>
<protein>
    <submittedName>
        <fullName evidence="2">Uncharacterized protein</fullName>
    </submittedName>
</protein>
<proteinExistence type="predicted"/>
<evidence type="ECO:0000313" key="2">
    <source>
        <dbReference type="EMBL" id="KAF4730990.1"/>
    </source>
</evidence>
<feature type="compositionally biased region" description="Polar residues" evidence="1">
    <location>
        <begin position="20"/>
        <end position="42"/>
    </location>
</feature>
<dbReference type="OMA" id="RRNSTWH"/>
<gene>
    <name evidence="2" type="ORF">FOZ63_000461</name>
</gene>
<reference evidence="2 3" key="1">
    <citation type="submission" date="2020-04" db="EMBL/GenBank/DDBJ databases">
        <title>Perkinsus olseni comparative genomics.</title>
        <authorList>
            <person name="Bogema D.R."/>
        </authorList>
    </citation>
    <scope>NUCLEOTIDE SEQUENCE [LARGE SCALE GENOMIC DNA]</scope>
    <source>
        <strain evidence="2 3">ATCC PRA-207</strain>
    </source>
</reference>
<dbReference type="EMBL" id="JABANO010018961">
    <property type="protein sequence ID" value="KAF4730990.1"/>
    <property type="molecule type" value="Genomic_DNA"/>
</dbReference>
<name>A0A7J6SFZ7_PEROL</name>
<sequence length="190" mass="20466">MDTFAATAALKSCLRDKTKGSSSTCSLGSEASTTAGYSSDTTSHSEIENVTCERRSLSVTFADQQSHPDESLKKILSLGDTSSSSVCATTGCLDASTSTAASHHDEGEEAPSQSLATYHYVESYKDYNRRNSTWHPSVAAASYHLNADIDCSLADIDISVGNKERFFEKDSSYAATIIMTFFHQVGFLLL</sequence>
<comment type="caution">
    <text evidence="2">The sequence shown here is derived from an EMBL/GenBank/DDBJ whole genome shotgun (WGS) entry which is preliminary data.</text>
</comment>
<accession>A0A7J6SFZ7</accession>
<dbReference type="Proteomes" id="UP000553632">
    <property type="component" value="Unassembled WGS sequence"/>
</dbReference>
<evidence type="ECO:0000256" key="1">
    <source>
        <dbReference type="SAM" id="MobiDB-lite"/>
    </source>
</evidence>
<keyword evidence="3" id="KW-1185">Reference proteome</keyword>